<gene>
    <name evidence="2" type="ORF">MCOR_43913</name>
</gene>
<dbReference type="Gene3D" id="1.20.120.1630">
    <property type="match status" value="1"/>
</dbReference>
<name>A0A6J8DQ61_MYTCO</name>
<dbReference type="OrthoDB" id="67965at2759"/>
<dbReference type="PROSITE" id="PS50244">
    <property type="entry name" value="S5A_REDUCTASE"/>
    <property type="match status" value="1"/>
</dbReference>
<dbReference type="AlphaFoldDB" id="A0A6J8DQ61"/>
<feature type="transmembrane region" description="Helical" evidence="1">
    <location>
        <begin position="210"/>
        <end position="230"/>
    </location>
</feature>
<dbReference type="EMBL" id="CACVKT020007797">
    <property type="protein sequence ID" value="CAC5410748.1"/>
    <property type="molecule type" value="Genomic_DNA"/>
</dbReference>
<evidence type="ECO:0000313" key="2">
    <source>
        <dbReference type="EMBL" id="CAC5410748.1"/>
    </source>
</evidence>
<dbReference type="Proteomes" id="UP000507470">
    <property type="component" value="Unassembled WGS sequence"/>
</dbReference>
<keyword evidence="1" id="KW-0812">Transmembrane</keyword>
<keyword evidence="3" id="KW-1185">Reference proteome</keyword>
<dbReference type="PANTHER" id="PTHR32251">
    <property type="entry name" value="3-OXO-5-ALPHA-STEROID 4-DEHYDROGENASE"/>
    <property type="match status" value="1"/>
</dbReference>
<keyword evidence="1" id="KW-1133">Transmembrane helix</keyword>
<sequence>MGSNLGKSNLVKAAAVDFGIQWACWAVAATLKTEKFYDLAGSSTFFLLALQSLRWNRTYFTRQKIQTGMVMAWAARLGTFLFTRILKEGQDKRFNKVRDNPRVFWFYWTVQGVWVLLTLLPTLLVNSKKEDQPLTKKDYIGWGLWVAGFILETVADYQKSSFRSNPDNEGQFINVGLWKIVQYPNYLGEIMMWSGLYLTSTSVLKGWEHLAVVSPIFLTYLLTNLSGIPLQEKSAMRRYGSNPDYLQHIKNTKKLIPFIW</sequence>
<accession>A0A6J8DQ61</accession>
<dbReference type="PANTHER" id="PTHR32251:SF17">
    <property type="entry name" value="STEROID 5-ALPHA REDUCTASE C-TERMINAL DOMAIN-CONTAINING PROTEIN"/>
    <property type="match status" value="1"/>
</dbReference>
<dbReference type="InterPro" id="IPR010721">
    <property type="entry name" value="UstE-like"/>
</dbReference>
<reference evidence="2 3" key="1">
    <citation type="submission" date="2020-06" db="EMBL/GenBank/DDBJ databases">
        <authorList>
            <person name="Li R."/>
            <person name="Bekaert M."/>
        </authorList>
    </citation>
    <scope>NUCLEOTIDE SEQUENCE [LARGE SCALE GENOMIC DNA]</scope>
    <source>
        <strain evidence="3">wild</strain>
    </source>
</reference>
<keyword evidence="1" id="KW-0472">Membrane</keyword>
<feature type="transmembrane region" description="Helical" evidence="1">
    <location>
        <begin position="105"/>
        <end position="127"/>
    </location>
</feature>
<dbReference type="Pfam" id="PF06966">
    <property type="entry name" value="DUF1295"/>
    <property type="match status" value="1"/>
</dbReference>
<evidence type="ECO:0000313" key="3">
    <source>
        <dbReference type="Proteomes" id="UP000507470"/>
    </source>
</evidence>
<dbReference type="GO" id="GO:0016020">
    <property type="term" value="C:membrane"/>
    <property type="evidence" value="ECO:0007669"/>
    <property type="project" value="TreeGrafter"/>
</dbReference>
<proteinExistence type="predicted"/>
<protein>
    <submittedName>
        <fullName evidence="2">Uncharacterized protein</fullName>
    </submittedName>
</protein>
<evidence type="ECO:0000256" key="1">
    <source>
        <dbReference type="SAM" id="Phobius"/>
    </source>
</evidence>
<organism evidence="2 3">
    <name type="scientific">Mytilus coruscus</name>
    <name type="common">Sea mussel</name>
    <dbReference type="NCBI Taxonomy" id="42192"/>
    <lineage>
        <taxon>Eukaryota</taxon>
        <taxon>Metazoa</taxon>
        <taxon>Spiralia</taxon>
        <taxon>Lophotrochozoa</taxon>
        <taxon>Mollusca</taxon>
        <taxon>Bivalvia</taxon>
        <taxon>Autobranchia</taxon>
        <taxon>Pteriomorphia</taxon>
        <taxon>Mytilida</taxon>
        <taxon>Mytiloidea</taxon>
        <taxon>Mytilidae</taxon>
        <taxon>Mytilinae</taxon>
        <taxon>Mytilus</taxon>
    </lineage>
</organism>